<proteinExistence type="predicted"/>
<dbReference type="RefSeq" id="WP_098077767.1">
    <property type="nucleotide sequence ID" value="NZ_PDEQ01000009.1"/>
</dbReference>
<organism evidence="1 2">
    <name type="scientific">Longibacter salinarum</name>
    <dbReference type="NCBI Taxonomy" id="1850348"/>
    <lineage>
        <taxon>Bacteria</taxon>
        <taxon>Pseudomonadati</taxon>
        <taxon>Rhodothermota</taxon>
        <taxon>Rhodothermia</taxon>
        <taxon>Rhodothermales</taxon>
        <taxon>Salisaetaceae</taxon>
        <taxon>Longibacter</taxon>
    </lineage>
</organism>
<evidence type="ECO:0000313" key="1">
    <source>
        <dbReference type="EMBL" id="PEN11377.1"/>
    </source>
</evidence>
<evidence type="ECO:0000313" key="2">
    <source>
        <dbReference type="Proteomes" id="UP000220102"/>
    </source>
</evidence>
<keyword evidence="2" id="KW-1185">Reference proteome</keyword>
<dbReference type="OrthoDB" id="1496295at2"/>
<reference evidence="1 2" key="1">
    <citation type="submission" date="2017-10" db="EMBL/GenBank/DDBJ databases">
        <title>Draft genome of Longibacter Salinarum.</title>
        <authorList>
            <person name="Goh K.M."/>
            <person name="Shamsir M.S."/>
            <person name="Lim S.W."/>
        </authorList>
    </citation>
    <scope>NUCLEOTIDE SEQUENCE [LARGE SCALE GENOMIC DNA]</scope>
    <source>
        <strain evidence="1 2">KCTC 52045</strain>
    </source>
</reference>
<comment type="caution">
    <text evidence="1">The sequence shown here is derived from an EMBL/GenBank/DDBJ whole genome shotgun (WGS) entry which is preliminary data.</text>
</comment>
<dbReference type="Proteomes" id="UP000220102">
    <property type="component" value="Unassembled WGS sequence"/>
</dbReference>
<dbReference type="EMBL" id="PDEQ01000009">
    <property type="protein sequence ID" value="PEN11377.1"/>
    <property type="molecule type" value="Genomic_DNA"/>
</dbReference>
<protein>
    <submittedName>
        <fullName evidence="1">Uncharacterized protein</fullName>
    </submittedName>
</protein>
<sequence length="159" mass="16212">MGQQQLILLVLATVIVGLATVVGIRAFSENSIKSNADAMMQDAVRIANDLQAWKQKPAPFGGQGSVDATAAADPADFTGADFRLMGYESANGTTYENLNGSYELAAGVITATNTQQGNIVTVEVCGLSDENVVGAITQLGGQATNQTATCTPAGGGTTP</sequence>
<dbReference type="AlphaFoldDB" id="A0A2A8CUE7"/>
<accession>A0A2A8CUE7</accession>
<name>A0A2A8CUE7_9BACT</name>
<gene>
    <name evidence="1" type="ORF">CRI94_15165</name>
</gene>